<protein>
    <recommendedName>
        <fullName evidence="8">Peptidyl-prolyl cis-trans isomerase</fullName>
        <shortName evidence="8">PPIase</shortName>
        <ecNumber evidence="8">5.2.1.8</ecNumber>
    </recommendedName>
</protein>
<dbReference type="Pfam" id="PF00160">
    <property type="entry name" value="Pro_isomerase"/>
    <property type="match status" value="1"/>
</dbReference>
<keyword evidence="7 8" id="KW-0413">Isomerase</keyword>
<dbReference type="InterPro" id="IPR029000">
    <property type="entry name" value="Cyclophilin-like_dom_sf"/>
</dbReference>
<evidence type="ECO:0000256" key="1">
    <source>
        <dbReference type="ARBA" id="ARBA00000971"/>
    </source>
</evidence>
<dbReference type="InterPro" id="IPR044666">
    <property type="entry name" value="Cyclophilin_A-like"/>
</dbReference>
<dbReference type="PRINTS" id="PR00153">
    <property type="entry name" value="CSAPPISMRASE"/>
</dbReference>
<dbReference type="FunFam" id="2.40.100.10:FF:000003">
    <property type="entry name" value="Peptidylprolyl isomerase domain and WD repeat-containing 1"/>
    <property type="match status" value="1"/>
</dbReference>
<comment type="similarity">
    <text evidence="3 8">Belongs to the cyclophilin-type PPIase family.</text>
</comment>
<evidence type="ECO:0000256" key="2">
    <source>
        <dbReference type="ARBA" id="ARBA00002388"/>
    </source>
</evidence>
<comment type="function">
    <text evidence="2 8">PPIases accelerate the folding of proteins. It catalyzes the cis-trans isomerization of proline imidic peptide bonds in oligopeptides.</text>
</comment>
<keyword evidence="5" id="KW-0677">Repeat</keyword>
<dbReference type="PANTHER" id="PTHR45625:SF4">
    <property type="entry name" value="PEPTIDYLPROLYL ISOMERASE DOMAIN AND WD REPEAT-CONTAINING PROTEIN 1"/>
    <property type="match status" value="1"/>
</dbReference>
<name>A0A6B2M0P2_9BACT</name>
<sequence>MADTDNKQCEVGINTNQGTIRIKLFPQHAPKTIENFLGLAKKGYYDGIIFHRVITEFMIQGGDPTGTGRGGQSLWGKPFEDECSPELSFNKRGILAMANAGPNTNGSQFFITTALTPWLDGRHTIFGEVIEGYEVVEKIERTPTGRDDRPVDDQVIQSITIHE</sequence>
<dbReference type="PROSITE" id="PS50072">
    <property type="entry name" value="CSA_PPIASE_2"/>
    <property type="match status" value="1"/>
</dbReference>
<dbReference type="SUPFAM" id="SSF50891">
    <property type="entry name" value="Cyclophilin-like"/>
    <property type="match status" value="1"/>
</dbReference>
<evidence type="ECO:0000256" key="4">
    <source>
        <dbReference type="ARBA" id="ARBA00022574"/>
    </source>
</evidence>
<dbReference type="RefSeq" id="WP_163963218.1">
    <property type="nucleotide sequence ID" value="NZ_JAAGNX010000001.1"/>
</dbReference>
<reference evidence="10 11" key="1">
    <citation type="submission" date="2020-02" db="EMBL/GenBank/DDBJ databases">
        <title>Albibacoteraceae fam. nov., the first described family within the subdivision 4 Verrucomicrobia.</title>
        <authorList>
            <person name="Xi F."/>
        </authorList>
    </citation>
    <scope>NUCLEOTIDE SEQUENCE [LARGE SCALE GENOMIC DNA]</scope>
    <source>
        <strain evidence="10 11">CK1056</strain>
    </source>
</reference>
<gene>
    <name evidence="10" type="ORF">G0Q06_05450</name>
</gene>
<dbReference type="EMBL" id="JAAGNX010000001">
    <property type="protein sequence ID" value="NDV61889.1"/>
    <property type="molecule type" value="Genomic_DNA"/>
</dbReference>
<evidence type="ECO:0000259" key="9">
    <source>
        <dbReference type="PROSITE" id="PS50072"/>
    </source>
</evidence>
<evidence type="ECO:0000256" key="3">
    <source>
        <dbReference type="ARBA" id="ARBA00007365"/>
    </source>
</evidence>
<dbReference type="GO" id="GO:0003755">
    <property type="term" value="F:peptidyl-prolyl cis-trans isomerase activity"/>
    <property type="evidence" value="ECO:0007669"/>
    <property type="project" value="UniProtKB-UniRule"/>
</dbReference>
<keyword evidence="11" id="KW-1185">Reference proteome</keyword>
<organism evidence="10 11">
    <name type="scientific">Oceanipulchritudo coccoides</name>
    <dbReference type="NCBI Taxonomy" id="2706888"/>
    <lineage>
        <taxon>Bacteria</taxon>
        <taxon>Pseudomonadati</taxon>
        <taxon>Verrucomicrobiota</taxon>
        <taxon>Opitutia</taxon>
        <taxon>Puniceicoccales</taxon>
        <taxon>Oceanipulchritudinaceae</taxon>
        <taxon>Oceanipulchritudo</taxon>
    </lineage>
</organism>
<dbReference type="Gene3D" id="2.40.100.10">
    <property type="entry name" value="Cyclophilin-like"/>
    <property type="match status" value="1"/>
</dbReference>
<dbReference type="PANTHER" id="PTHR45625">
    <property type="entry name" value="PEPTIDYL-PROLYL CIS-TRANS ISOMERASE-RELATED"/>
    <property type="match status" value="1"/>
</dbReference>
<evidence type="ECO:0000256" key="5">
    <source>
        <dbReference type="ARBA" id="ARBA00022737"/>
    </source>
</evidence>
<dbReference type="Proteomes" id="UP000478417">
    <property type="component" value="Unassembled WGS sequence"/>
</dbReference>
<evidence type="ECO:0000256" key="8">
    <source>
        <dbReference type="RuleBase" id="RU363019"/>
    </source>
</evidence>
<dbReference type="PIRSF" id="PIRSF001467">
    <property type="entry name" value="Peptidylpro_ismrse"/>
    <property type="match status" value="1"/>
</dbReference>
<accession>A0A6B2M0P2</accession>
<evidence type="ECO:0000256" key="6">
    <source>
        <dbReference type="ARBA" id="ARBA00023110"/>
    </source>
</evidence>
<keyword evidence="6 8" id="KW-0697">Rotamase</keyword>
<comment type="catalytic activity">
    <reaction evidence="1 8">
        <text>[protein]-peptidylproline (omega=180) = [protein]-peptidylproline (omega=0)</text>
        <dbReference type="Rhea" id="RHEA:16237"/>
        <dbReference type="Rhea" id="RHEA-COMP:10747"/>
        <dbReference type="Rhea" id="RHEA-COMP:10748"/>
        <dbReference type="ChEBI" id="CHEBI:83833"/>
        <dbReference type="ChEBI" id="CHEBI:83834"/>
        <dbReference type="EC" id="5.2.1.8"/>
    </reaction>
</comment>
<comment type="caution">
    <text evidence="10">The sequence shown here is derived from an EMBL/GenBank/DDBJ whole genome shotgun (WGS) entry which is preliminary data.</text>
</comment>
<evidence type="ECO:0000313" key="10">
    <source>
        <dbReference type="EMBL" id="NDV61889.1"/>
    </source>
</evidence>
<keyword evidence="4" id="KW-0853">WD repeat</keyword>
<evidence type="ECO:0000256" key="7">
    <source>
        <dbReference type="ARBA" id="ARBA00023235"/>
    </source>
</evidence>
<dbReference type="EC" id="5.2.1.8" evidence="8"/>
<dbReference type="InterPro" id="IPR024936">
    <property type="entry name" value="Cyclophilin-type_PPIase"/>
</dbReference>
<dbReference type="InterPro" id="IPR002130">
    <property type="entry name" value="Cyclophilin-type_PPIase_dom"/>
</dbReference>
<feature type="domain" description="PPIase cyclophilin-type" evidence="9">
    <location>
        <begin position="14"/>
        <end position="161"/>
    </location>
</feature>
<evidence type="ECO:0000313" key="11">
    <source>
        <dbReference type="Proteomes" id="UP000478417"/>
    </source>
</evidence>
<proteinExistence type="inferred from homology"/>
<dbReference type="AlphaFoldDB" id="A0A6B2M0P2"/>